<feature type="region of interest" description="Disordered" evidence="7">
    <location>
        <begin position="132"/>
        <end position="155"/>
    </location>
</feature>
<keyword evidence="5" id="KW-0539">Nucleus</keyword>
<feature type="region of interest" description="Disordered" evidence="7">
    <location>
        <begin position="238"/>
        <end position="391"/>
    </location>
</feature>
<dbReference type="InterPro" id="IPR007276">
    <property type="entry name" value="Nop14"/>
</dbReference>
<evidence type="ECO:0008006" key="11">
    <source>
        <dbReference type="Google" id="ProtNLM"/>
    </source>
</evidence>
<evidence type="ECO:0000313" key="10">
    <source>
        <dbReference type="Proteomes" id="UP001497497"/>
    </source>
</evidence>
<comment type="function">
    <text evidence="6">Involved in nucleolar processing of pre-18S ribosomal RNA. Has a role in the nuclear export of 40S pre-ribosomal subunit to the cytoplasm.</text>
</comment>
<evidence type="ECO:0000256" key="7">
    <source>
        <dbReference type="SAM" id="MobiDB-lite"/>
    </source>
</evidence>
<dbReference type="EMBL" id="CAXITT010000349">
    <property type="protein sequence ID" value="CAL1539663.1"/>
    <property type="molecule type" value="Genomic_DNA"/>
</dbReference>
<evidence type="ECO:0000256" key="8">
    <source>
        <dbReference type="SAM" id="Phobius"/>
    </source>
</evidence>
<keyword evidence="8" id="KW-0472">Membrane</keyword>
<feature type="compositionally biased region" description="Acidic residues" evidence="7">
    <location>
        <begin position="312"/>
        <end position="354"/>
    </location>
</feature>
<keyword evidence="8" id="KW-0812">Transmembrane</keyword>
<gene>
    <name evidence="9" type="ORF">GSLYS_00013396001</name>
</gene>
<evidence type="ECO:0000256" key="3">
    <source>
        <dbReference type="ARBA" id="ARBA00022517"/>
    </source>
</evidence>
<feature type="compositionally biased region" description="Basic and acidic residues" evidence="7">
    <location>
        <begin position="1"/>
        <end position="11"/>
    </location>
</feature>
<dbReference type="Pfam" id="PF04147">
    <property type="entry name" value="Nop14"/>
    <property type="match status" value="1"/>
</dbReference>
<dbReference type="PANTHER" id="PTHR23183">
    <property type="entry name" value="NOP14"/>
    <property type="match status" value="1"/>
</dbReference>
<evidence type="ECO:0000313" key="9">
    <source>
        <dbReference type="EMBL" id="CAL1539663.1"/>
    </source>
</evidence>
<comment type="subcellular location">
    <subcellularLocation>
        <location evidence="1">Nucleus</location>
        <location evidence="1">Nucleolus</location>
    </subcellularLocation>
</comment>
<feature type="transmembrane region" description="Helical" evidence="8">
    <location>
        <begin position="824"/>
        <end position="846"/>
    </location>
</feature>
<sequence>MGKKGLSDKVRNKQKNKAKQPPNPFEVKINKVKHSVVNKKLQKWEKGLPGVSRSKAIKKRKDTILKELYHLKKSNTLHDKRIGESDSALTADEKMVQRFALEKKKQMRKSDFNLNEEEEVLTHYGQSLGENLQDTIGSEDEDDNDGGKFKTGDLQFGGFSKDGEVSWKDKMKEVIADSKKQKYERQAEKEKTLETTNELDKSWKSIVTNLNPVVRDKLTNQRKASNFMQLFHNLVMDQKSSGASDKLKTEEEKAKEEAEKLLKLESQRIARMNAGSKSSVTTHKSADDLSDGFTVEKPQRIISFGQNGVMLENDEDEENDENVTAQENEDEEEDGDDDDEEDEGSEGSSDEEGSDNYSDLASDDGSGGSDEETGDQPKHAKKRPTDSEPLKSILKSAKVTVNTGDNNCKAELPFIFAAPGSYDELKSLLHGHSGEEQAIIISRLRKCHHPSLAEGNKEKLEKIHLYLLEYFGELLQQQVVDRQLIHHVTASLWEMSQTFPASTASALQKLVTDRQKEFTIKAQSRGGRGTFVKLDTLMYLVLIESLFPTSDFKHSVTTPAIHFITQQLAECSVRNGQDAVSGLFLCSLALKYVCLSKRYIPEVITFLHGILYLGAAKNKGLYLRVFPPFRESGKGIDLLKVQHECNSFKLASQEQIMIFLYFNFLLITEMLCHAISTCLDLLVQCMTTWEDLPCLRFILNPLKLPLSLLPKHLYPKDVQSKCESLVKKIQESESKTLKVLQPPSTKPIPLKLFEPEVDEFWSGKRKKKGPNREENERKRLSHKYKREMKAAVREIKRDNEVLARHQLDTVLQKSVHIYTQNSTIIFFICMILLHVIFNHYHIYLFLIK</sequence>
<evidence type="ECO:0000256" key="5">
    <source>
        <dbReference type="ARBA" id="ARBA00023242"/>
    </source>
</evidence>
<name>A0AAV2I5K6_LYMST</name>
<dbReference type="GO" id="GO:0030490">
    <property type="term" value="P:maturation of SSU-rRNA"/>
    <property type="evidence" value="ECO:0007669"/>
    <property type="project" value="TreeGrafter"/>
</dbReference>
<dbReference type="GO" id="GO:0030692">
    <property type="term" value="C:Noc4p-Nop14p complex"/>
    <property type="evidence" value="ECO:0007669"/>
    <property type="project" value="TreeGrafter"/>
</dbReference>
<evidence type="ECO:0000256" key="2">
    <source>
        <dbReference type="ARBA" id="ARBA00007466"/>
    </source>
</evidence>
<comment type="caution">
    <text evidence="9">The sequence shown here is derived from an EMBL/GenBank/DDBJ whole genome shotgun (WGS) entry which is preliminary data.</text>
</comment>
<organism evidence="9 10">
    <name type="scientific">Lymnaea stagnalis</name>
    <name type="common">Great pond snail</name>
    <name type="synonym">Helix stagnalis</name>
    <dbReference type="NCBI Taxonomy" id="6523"/>
    <lineage>
        <taxon>Eukaryota</taxon>
        <taxon>Metazoa</taxon>
        <taxon>Spiralia</taxon>
        <taxon>Lophotrochozoa</taxon>
        <taxon>Mollusca</taxon>
        <taxon>Gastropoda</taxon>
        <taxon>Heterobranchia</taxon>
        <taxon>Euthyneura</taxon>
        <taxon>Panpulmonata</taxon>
        <taxon>Hygrophila</taxon>
        <taxon>Lymnaeoidea</taxon>
        <taxon>Lymnaeidae</taxon>
        <taxon>Lymnaea</taxon>
    </lineage>
</organism>
<proteinExistence type="inferred from homology"/>
<reference evidence="9 10" key="1">
    <citation type="submission" date="2024-04" db="EMBL/GenBank/DDBJ databases">
        <authorList>
            <consortium name="Genoscope - CEA"/>
            <person name="William W."/>
        </authorList>
    </citation>
    <scope>NUCLEOTIDE SEQUENCE [LARGE SCALE GENOMIC DNA]</scope>
</reference>
<feature type="compositionally biased region" description="Basic and acidic residues" evidence="7">
    <location>
        <begin position="375"/>
        <end position="389"/>
    </location>
</feature>
<evidence type="ECO:0000256" key="1">
    <source>
        <dbReference type="ARBA" id="ARBA00004604"/>
    </source>
</evidence>
<comment type="similarity">
    <text evidence="2">Belongs to the NOP14 family.</text>
</comment>
<feature type="region of interest" description="Disordered" evidence="7">
    <location>
        <begin position="1"/>
        <end position="24"/>
    </location>
</feature>
<keyword evidence="4" id="KW-0698">rRNA processing</keyword>
<dbReference type="PANTHER" id="PTHR23183:SF0">
    <property type="entry name" value="NUCLEOLAR PROTEIN 14"/>
    <property type="match status" value="1"/>
</dbReference>
<protein>
    <recommendedName>
        <fullName evidence="11">Nucleolar protein 14</fullName>
    </recommendedName>
</protein>
<dbReference type="Proteomes" id="UP001497497">
    <property type="component" value="Unassembled WGS sequence"/>
</dbReference>
<dbReference type="AlphaFoldDB" id="A0AAV2I5K6"/>
<keyword evidence="10" id="KW-1185">Reference proteome</keyword>
<evidence type="ECO:0000256" key="6">
    <source>
        <dbReference type="ARBA" id="ARBA00024695"/>
    </source>
</evidence>
<keyword evidence="8" id="KW-1133">Transmembrane helix</keyword>
<keyword evidence="3" id="KW-0690">Ribosome biogenesis</keyword>
<evidence type="ECO:0000256" key="4">
    <source>
        <dbReference type="ARBA" id="ARBA00022552"/>
    </source>
</evidence>
<feature type="compositionally biased region" description="Basic and acidic residues" evidence="7">
    <location>
        <begin position="245"/>
        <end position="268"/>
    </location>
</feature>
<accession>A0AAV2I5K6</accession>
<dbReference type="GO" id="GO:0032040">
    <property type="term" value="C:small-subunit processome"/>
    <property type="evidence" value="ECO:0007669"/>
    <property type="project" value="InterPro"/>
</dbReference>